<dbReference type="Proteomes" id="UP000789860">
    <property type="component" value="Unassembled WGS sequence"/>
</dbReference>
<evidence type="ECO:0000313" key="1">
    <source>
        <dbReference type="EMBL" id="CAG8443142.1"/>
    </source>
</evidence>
<keyword evidence="2" id="KW-1185">Reference proteome</keyword>
<name>A0ACA9JYY9_9GLOM</name>
<proteinExistence type="predicted"/>
<reference evidence="1" key="1">
    <citation type="submission" date="2021-06" db="EMBL/GenBank/DDBJ databases">
        <authorList>
            <person name="Kallberg Y."/>
            <person name="Tangrot J."/>
            <person name="Rosling A."/>
        </authorList>
    </citation>
    <scope>NUCLEOTIDE SEQUENCE</scope>
    <source>
        <strain evidence="1">AU212A</strain>
    </source>
</reference>
<accession>A0ACA9JYY9</accession>
<comment type="caution">
    <text evidence="1">The sequence shown here is derived from an EMBL/GenBank/DDBJ whole genome shotgun (WGS) entry which is preliminary data.</text>
</comment>
<sequence length="78" mass="8877">MSDLGYAKYYKAYSKTICSICNELIYSDTRICSSHSEIYKKAWHEESKSSWTSLSVFSLYGGSSSTPLSLKPRPSYAW</sequence>
<protein>
    <submittedName>
        <fullName evidence="1">8767_t:CDS:1</fullName>
    </submittedName>
</protein>
<gene>
    <name evidence="1" type="ORF">SCALOS_LOCUS757</name>
</gene>
<evidence type="ECO:0000313" key="2">
    <source>
        <dbReference type="Proteomes" id="UP000789860"/>
    </source>
</evidence>
<organism evidence="1 2">
    <name type="scientific">Scutellospora calospora</name>
    <dbReference type="NCBI Taxonomy" id="85575"/>
    <lineage>
        <taxon>Eukaryota</taxon>
        <taxon>Fungi</taxon>
        <taxon>Fungi incertae sedis</taxon>
        <taxon>Mucoromycota</taxon>
        <taxon>Glomeromycotina</taxon>
        <taxon>Glomeromycetes</taxon>
        <taxon>Diversisporales</taxon>
        <taxon>Gigasporaceae</taxon>
        <taxon>Scutellospora</taxon>
    </lineage>
</organism>
<dbReference type="EMBL" id="CAJVPM010000388">
    <property type="protein sequence ID" value="CAG8443142.1"/>
    <property type="molecule type" value="Genomic_DNA"/>
</dbReference>